<evidence type="ECO:0000313" key="1">
    <source>
        <dbReference type="EMBL" id="MSS26592.1"/>
    </source>
</evidence>
<organism evidence="1 2">
    <name type="scientific">Desulfovibrio porci</name>
    <dbReference type="NCBI Taxonomy" id="2605782"/>
    <lineage>
        <taxon>Bacteria</taxon>
        <taxon>Pseudomonadati</taxon>
        <taxon>Thermodesulfobacteriota</taxon>
        <taxon>Desulfovibrionia</taxon>
        <taxon>Desulfovibrionales</taxon>
        <taxon>Desulfovibrionaceae</taxon>
        <taxon>Desulfovibrio</taxon>
    </lineage>
</organism>
<keyword evidence="1" id="KW-0808">Transferase</keyword>
<evidence type="ECO:0000313" key="2">
    <source>
        <dbReference type="Proteomes" id="UP000477488"/>
    </source>
</evidence>
<name>A0A6L5XHL1_9BACT</name>
<keyword evidence="1" id="KW-0723">Serine/threonine-protein kinase</keyword>
<dbReference type="RefSeq" id="WP_154508247.1">
    <property type="nucleotide sequence ID" value="NZ_DBFWWU010000138.1"/>
</dbReference>
<dbReference type="Proteomes" id="UP000477488">
    <property type="component" value="Unassembled WGS sequence"/>
</dbReference>
<keyword evidence="1" id="KW-0418">Kinase</keyword>
<dbReference type="GO" id="GO:0004674">
    <property type="term" value="F:protein serine/threonine kinase activity"/>
    <property type="evidence" value="ECO:0007669"/>
    <property type="project" value="UniProtKB-KW"/>
</dbReference>
<proteinExistence type="predicted"/>
<sequence length="181" mass="19339">MSRKQLGAAQGIEAACILFQLNSKTADILRLAENAGLPSVFIHGSERTRLCAEWRAFVHAAVTAGLMQHAPNSVLVGYLRQTGHLLRAAEADAPDGRVAPEAPPAQADFVDGPFASYMALLGHGEQAGCPPLFCRRLADAAPELAPQLAQDMRVQARLAAVMALVVSAVWDKLEEFEILAD</sequence>
<dbReference type="AlphaFoldDB" id="A0A6L5XHL1"/>
<gene>
    <name evidence="1" type="ORF">FYJ44_00710</name>
</gene>
<keyword evidence="2" id="KW-1185">Reference proteome</keyword>
<reference evidence="1 2" key="1">
    <citation type="submission" date="2019-09" db="EMBL/GenBank/DDBJ databases">
        <title>In-depth cultivation of the pig gut microbiome towards novel bacterial diversity and tailored functional studies.</title>
        <authorList>
            <person name="Wylensek D."/>
            <person name="Hitch T.C.A."/>
            <person name="Clavel T."/>
        </authorList>
    </citation>
    <scope>NUCLEOTIDE SEQUENCE [LARGE SCALE GENOMIC DNA]</scope>
    <source>
        <strain evidence="1 2">PG-178-WT-4</strain>
    </source>
</reference>
<dbReference type="EMBL" id="VUMH01000001">
    <property type="protein sequence ID" value="MSS26592.1"/>
    <property type="molecule type" value="Genomic_DNA"/>
</dbReference>
<accession>A0A6L5XHL1</accession>
<protein>
    <submittedName>
        <fullName evidence="1">Serine/threonine protein kinase</fullName>
    </submittedName>
</protein>
<comment type="caution">
    <text evidence="1">The sequence shown here is derived from an EMBL/GenBank/DDBJ whole genome shotgun (WGS) entry which is preliminary data.</text>
</comment>